<dbReference type="InterPro" id="IPR043130">
    <property type="entry name" value="CDP-OH_PTrfase_TM_dom"/>
</dbReference>
<protein>
    <submittedName>
        <fullName evidence="4">sn-1,2-diacylglycerol ethanolamine- and cholinephosphotranferases</fullName>
    </submittedName>
</protein>
<keyword evidence="3" id="KW-1133">Transmembrane helix</keyword>
<evidence type="ECO:0000256" key="2">
    <source>
        <dbReference type="RuleBase" id="RU003750"/>
    </source>
</evidence>
<dbReference type="Pfam" id="PF01066">
    <property type="entry name" value="CDP-OH_P_transf"/>
    <property type="match status" value="1"/>
</dbReference>
<dbReference type="InterPro" id="IPR048254">
    <property type="entry name" value="CDP_ALCOHOL_P_TRANSF_CS"/>
</dbReference>
<dbReference type="EMBL" id="LR134479">
    <property type="protein sequence ID" value="VEI22495.1"/>
    <property type="molecule type" value="Genomic_DNA"/>
</dbReference>
<evidence type="ECO:0000313" key="5">
    <source>
        <dbReference type="Proteomes" id="UP000282386"/>
    </source>
</evidence>
<dbReference type="AlphaFoldDB" id="A0A7Z9A2P0"/>
<dbReference type="GO" id="GO:0016020">
    <property type="term" value="C:membrane"/>
    <property type="evidence" value="ECO:0007669"/>
    <property type="project" value="InterPro"/>
</dbReference>
<feature type="transmembrane region" description="Helical" evidence="3">
    <location>
        <begin position="44"/>
        <end position="75"/>
    </location>
</feature>
<dbReference type="Proteomes" id="UP000282386">
    <property type="component" value="Chromosome"/>
</dbReference>
<dbReference type="GO" id="GO:0008654">
    <property type="term" value="P:phospholipid biosynthetic process"/>
    <property type="evidence" value="ECO:0007669"/>
    <property type="project" value="InterPro"/>
</dbReference>
<comment type="similarity">
    <text evidence="2">Belongs to the CDP-alcohol phosphatidyltransferase class-I family.</text>
</comment>
<accession>A0A7Z9A2P0</accession>
<proteinExistence type="inferred from homology"/>
<sequence length="259" mass="27544">MSTPARPATRPGFAETLTALERAQKPGHGVPAYTRWVNRRVARYFAAAAVAMGITPNGVTAISAVCSAAGILTLLLAPPTALTALAVALLFALGYGLDSADGQVARVTGASSPAGEWLDHVVDSIRVPCIHLAALVGFIRYPQHFSLTGAADGFPSGWSLWWLPMAFTVLTAGHFMSQILAEQLRNNRKTAAPSTGGTMRSFINLHMDAGTLCWIFIVWGFGPLFVVVYTLLFAANAATVLLSMRRKYVTLSTPTTPAQ</sequence>
<dbReference type="InterPro" id="IPR000462">
    <property type="entry name" value="CDP-OH_P_trans"/>
</dbReference>
<keyword evidence="3" id="KW-0812">Transmembrane</keyword>
<keyword evidence="3" id="KW-0472">Membrane</keyword>
<keyword evidence="1 2" id="KW-0808">Transferase</keyword>
<name>A0A7Z9A2P0_9MICC</name>
<gene>
    <name evidence="4" type="ORF">NCTC10207_00573</name>
</gene>
<dbReference type="GO" id="GO:0016780">
    <property type="term" value="F:phosphotransferase activity, for other substituted phosphate groups"/>
    <property type="evidence" value="ECO:0007669"/>
    <property type="project" value="InterPro"/>
</dbReference>
<dbReference type="PROSITE" id="PS00379">
    <property type="entry name" value="CDP_ALCOHOL_P_TRANSF"/>
    <property type="match status" value="1"/>
</dbReference>
<feature type="transmembrane region" description="Helical" evidence="3">
    <location>
        <begin position="81"/>
        <end position="100"/>
    </location>
</feature>
<organism evidence="4 5">
    <name type="scientific">Rothia aeria</name>
    <dbReference type="NCBI Taxonomy" id="172042"/>
    <lineage>
        <taxon>Bacteria</taxon>
        <taxon>Bacillati</taxon>
        <taxon>Actinomycetota</taxon>
        <taxon>Actinomycetes</taxon>
        <taxon>Micrococcales</taxon>
        <taxon>Micrococcaceae</taxon>
        <taxon>Rothia</taxon>
    </lineage>
</organism>
<evidence type="ECO:0000256" key="1">
    <source>
        <dbReference type="ARBA" id="ARBA00022679"/>
    </source>
</evidence>
<evidence type="ECO:0000256" key="3">
    <source>
        <dbReference type="SAM" id="Phobius"/>
    </source>
</evidence>
<dbReference type="RefSeq" id="WP_126499713.1">
    <property type="nucleotide sequence ID" value="NZ_LR134479.1"/>
</dbReference>
<evidence type="ECO:0000313" key="4">
    <source>
        <dbReference type="EMBL" id="VEI22495.1"/>
    </source>
</evidence>
<reference evidence="4 5" key="1">
    <citation type="submission" date="2018-12" db="EMBL/GenBank/DDBJ databases">
        <authorList>
            <consortium name="Pathogen Informatics"/>
        </authorList>
    </citation>
    <scope>NUCLEOTIDE SEQUENCE [LARGE SCALE GENOMIC DNA]</scope>
    <source>
        <strain evidence="4 5">NCTC10207</strain>
    </source>
</reference>
<dbReference type="Gene3D" id="1.20.120.1760">
    <property type="match status" value="1"/>
</dbReference>
<feature type="transmembrane region" description="Helical" evidence="3">
    <location>
        <begin position="161"/>
        <end position="181"/>
    </location>
</feature>